<keyword evidence="4" id="KW-0186">Copper</keyword>
<feature type="chain" id="PRO_5039427074" description="CopC domain-containing protein" evidence="7">
    <location>
        <begin position="28"/>
        <end position="233"/>
    </location>
</feature>
<dbReference type="InterPro" id="IPR032694">
    <property type="entry name" value="CopC/D"/>
</dbReference>
<dbReference type="OrthoDB" id="5242236at2"/>
<keyword evidence="6" id="KW-0472">Membrane</keyword>
<dbReference type="InterPro" id="IPR007348">
    <property type="entry name" value="CopC_dom"/>
</dbReference>
<keyword evidence="2" id="KW-0479">Metal-binding</keyword>
<evidence type="ECO:0000256" key="7">
    <source>
        <dbReference type="SAM" id="SignalP"/>
    </source>
</evidence>
<dbReference type="STRING" id="574650.SAMN04487966_103184"/>
<dbReference type="PROSITE" id="PS51318">
    <property type="entry name" value="TAT"/>
    <property type="match status" value="1"/>
</dbReference>
<evidence type="ECO:0000256" key="3">
    <source>
        <dbReference type="ARBA" id="ARBA00022729"/>
    </source>
</evidence>
<evidence type="ECO:0000259" key="8">
    <source>
        <dbReference type="Pfam" id="PF04234"/>
    </source>
</evidence>
<feature type="region of interest" description="Disordered" evidence="5">
    <location>
        <begin position="129"/>
        <end position="197"/>
    </location>
</feature>
<dbReference type="AlphaFoldDB" id="A0A1I7MJJ9"/>
<feature type="transmembrane region" description="Helical" evidence="6">
    <location>
        <begin position="205"/>
        <end position="226"/>
    </location>
</feature>
<dbReference type="GO" id="GO:0030313">
    <property type="term" value="C:cell envelope"/>
    <property type="evidence" value="ECO:0007669"/>
    <property type="project" value="UniProtKB-SubCell"/>
</dbReference>
<feature type="domain" description="CopC" evidence="8">
    <location>
        <begin position="34"/>
        <end position="130"/>
    </location>
</feature>
<evidence type="ECO:0000313" key="9">
    <source>
        <dbReference type="EMBL" id="SFV22066.1"/>
    </source>
</evidence>
<dbReference type="Proteomes" id="UP000198881">
    <property type="component" value="Unassembled WGS sequence"/>
</dbReference>
<comment type="subcellular location">
    <subcellularLocation>
        <location evidence="1">Cell envelope</location>
    </subcellularLocation>
</comment>
<keyword evidence="6" id="KW-0812">Transmembrane</keyword>
<evidence type="ECO:0000256" key="5">
    <source>
        <dbReference type="SAM" id="MobiDB-lite"/>
    </source>
</evidence>
<dbReference type="RefSeq" id="WP_091695791.1">
    <property type="nucleotide sequence ID" value="NZ_FPCG01000003.1"/>
</dbReference>
<feature type="compositionally biased region" description="Low complexity" evidence="5">
    <location>
        <begin position="149"/>
        <end position="159"/>
    </location>
</feature>
<dbReference type="GO" id="GO:0042597">
    <property type="term" value="C:periplasmic space"/>
    <property type="evidence" value="ECO:0007669"/>
    <property type="project" value="InterPro"/>
</dbReference>
<keyword evidence="10" id="KW-1185">Reference proteome</keyword>
<evidence type="ECO:0000256" key="6">
    <source>
        <dbReference type="SAM" id="Phobius"/>
    </source>
</evidence>
<dbReference type="InterPro" id="IPR014756">
    <property type="entry name" value="Ig_E-set"/>
</dbReference>
<evidence type="ECO:0000256" key="4">
    <source>
        <dbReference type="ARBA" id="ARBA00023008"/>
    </source>
</evidence>
<dbReference type="GO" id="GO:0005886">
    <property type="term" value="C:plasma membrane"/>
    <property type="evidence" value="ECO:0007669"/>
    <property type="project" value="TreeGrafter"/>
</dbReference>
<dbReference type="EMBL" id="FPCG01000003">
    <property type="protein sequence ID" value="SFV22066.1"/>
    <property type="molecule type" value="Genomic_DNA"/>
</dbReference>
<dbReference type="InterPro" id="IPR006311">
    <property type="entry name" value="TAT_signal"/>
</dbReference>
<feature type="compositionally biased region" description="Polar residues" evidence="5">
    <location>
        <begin position="161"/>
        <end position="176"/>
    </location>
</feature>
<evidence type="ECO:0000256" key="1">
    <source>
        <dbReference type="ARBA" id="ARBA00004196"/>
    </source>
</evidence>
<dbReference type="PANTHER" id="PTHR34820:SF4">
    <property type="entry name" value="INNER MEMBRANE PROTEIN YEBZ"/>
    <property type="match status" value="1"/>
</dbReference>
<protein>
    <recommendedName>
        <fullName evidence="8">CopC domain-containing protein</fullName>
    </recommendedName>
</protein>
<evidence type="ECO:0000256" key="2">
    <source>
        <dbReference type="ARBA" id="ARBA00022723"/>
    </source>
</evidence>
<gene>
    <name evidence="9" type="ORF">SAMN04487966_103184</name>
</gene>
<dbReference type="SUPFAM" id="SSF81296">
    <property type="entry name" value="E set domains"/>
    <property type="match status" value="1"/>
</dbReference>
<proteinExistence type="predicted"/>
<feature type="signal peptide" evidence="7">
    <location>
        <begin position="1"/>
        <end position="27"/>
    </location>
</feature>
<name>A0A1I7MJJ9_9MICC</name>
<keyword evidence="6" id="KW-1133">Transmembrane helix</keyword>
<accession>A0A1I7MJJ9</accession>
<reference evidence="9 10" key="1">
    <citation type="submission" date="2016-10" db="EMBL/GenBank/DDBJ databases">
        <authorList>
            <person name="de Groot N.N."/>
        </authorList>
    </citation>
    <scope>NUCLEOTIDE SEQUENCE [LARGE SCALE GENOMIC DNA]</scope>
    <source>
        <strain evidence="9 10">CGMCC 1.7054</strain>
    </source>
</reference>
<dbReference type="Pfam" id="PF04234">
    <property type="entry name" value="CopC"/>
    <property type="match status" value="1"/>
</dbReference>
<dbReference type="GO" id="GO:0006825">
    <property type="term" value="P:copper ion transport"/>
    <property type="evidence" value="ECO:0007669"/>
    <property type="project" value="InterPro"/>
</dbReference>
<sequence>MTRHHPHPRRLLAAAAATGLLASGLWAAAPALAHDQLLSAEPGDGATLQTAPEELLLSFSGNLITGQGIQNLVQVRDQDGHQWQDGAATVTGPTLSAALCDGMPNGDYDVSYRVVYSDGHSEEKQYAFTVQDPNGPDTGAPADGCGVLAAGASPSSPAGTEPTQDQGTTTAPSGAESTAPGAGETAPAEDTVVEDSSQESAPLPAWVWAVGFGGVAVVVLGLVVAARKAKSLG</sequence>
<evidence type="ECO:0000313" key="10">
    <source>
        <dbReference type="Proteomes" id="UP000198881"/>
    </source>
</evidence>
<dbReference type="GO" id="GO:0046688">
    <property type="term" value="P:response to copper ion"/>
    <property type="evidence" value="ECO:0007669"/>
    <property type="project" value="InterPro"/>
</dbReference>
<dbReference type="PANTHER" id="PTHR34820">
    <property type="entry name" value="INNER MEMBRANE PROTEIN YEBZ"/>
    <property type="match status" value="1"/>
</dbReference>
<organism evidence="9 10">
    <name type="scientific">Micrococcus terreus</name>
    <dbReference type="NCBI Taxonomy" id="574650"/>
    <lineage>
        <taxon>Bacteria</taxon>
        <taxon>Bacillati</taxon>
        <taxon>Actinomycetota</taxon>
        <taxon>Actinomycetes</taxon>
        <taxon>Micrococcales</taxon>
        <taxon>Micrococcaceae</taxon>
        <taxon>Micrococcus</taxon>
    </lineage>
</organism>
<keyword evidence="3 7" id="KW-0732">Signal</keyword>
<dbReference type="GO" id="GO:0005507">
    <property type="term" value="F:copper ion binding"/>
    <property type="evidence" value="ECO:0007669"/>
    <property type="project" value="InterPro"/>
</dbReference>
<dbReference type="InterPro" id="IPR014755">
    <property type="entry name" value="Cu-Rt/internalin_Ig-like"/>
</dbReference>
<dbReference type="Gene3D" id="2.60.40.1220">
    <property type="match status" value="1"/>
</dbReference>